<organism evidence="2 3">
    <name type="scientific">Caerostris darwini</name>
    <dbReference type="NCBI Taxonomy" id="1538125"/>
    <lineage>
        <taxon>Eukaryota</taxon>
        <taxon>Metazoa</taxon>
        <taxon>Ecdysozoa</taxon>
        <taxon>Arthropoda</taxon>
        <taxon>Chelicerata</taxon>
        <taxon>Arachnida</taxon>
        <taxon>Araneae</taxon>
        <taxon>Araneomorphae</taxon>
        <taxon>Entelegynae</taxon>
        <taxon>Araneoidea</taxon>
        <taxon>Araneidae</taxon>
        <taxon>Caerostris</taxon>
    </lineage>
</organism>
<evidence type="ECO:0000313" key="2">
    <source>
        <dbReference type="EMBL" id="GIX72293.1"/>
    </source>
</evidence>
<evidence type="ECO:0000313" key="3">
    <source>
        <dbReference type="Proteomes" id="UP001054837"/>
    </source>
</evidence>
<reference evidence="2 3" key="1">
    <citation type="submission" date="2021-06" db="EMBL/GenBank/DDBJ databases">
        <title>Caerostris darwini draft genome.</title>
        <authorList>
            <person name="Kono N."/>
            <person name="Arakawa K."/>
        </authorList>
    </citation>
    <scope>NUCLEOTIDE SEQUENCE [LARGE SCALE GENOMIC DNA]</scope>
</reference>
<comment type="caution">
    <text evidence="2">The sequence shown here is derived from an EMBL/GenBank/DDBJ whole genome shotgun (WGS) entry which is preliminary data.</text>
</comment>
<dbReference type="Proteomes" id="UP001054837">
    <property type="component" value="Unassembled WGS sequence"/>
</dbReference>
<feature type="region of interest" description="Disordered" evidence="1">
    <location>
        <begin position="1"/>
        <end position="24"/>
    </location>
</feature>
<protein>
    <submittedName>
        <fullName evidence="2">Uncharacterized protein</fullName>
    </submittedName>
</protein>
<name>A0AAV4MIZ5_9ARAC</name>
<dbReference type="EMBL" id="BPLQ01000513">
    <property type="protein sequence ID" value="GIX72293.1"/>
    <property type="molecule type" value="Genomic_DNA"/>
</dbReference>
<dbReference type="AlphaFoldDB" id="A0AAV4MIZ5"/>
<keyword evidence="3" id="KW-1185">Reference proteome</keyword>
<feature type="compositionally biased region" description="Basic residues" evidence="1">
    <location>
        <begin position="43"/>
        <end position="56"/>
    </location>
</feature>
<gene>
    <name evidence="2" type="ORF">CDAR_494801</name>
</gene>
<evidence type="ECO:0000256" key="1">
    <source>
        <dbReference type="SAM" id="MobiDB-lite"/>
    </source>
</evidence>
<sequence>MVGLDSRKRRGLDKGRSKTQGMRMGVSCAHVLKETSFFPSANGRRRGRRLEKKKRSVLQESARADAQKKGLSGRFLPPIASSRPLDWFPDIPSLNPCLFLIV</sequence>
<accession>A0AAV4MIZ5</accession>
<proteinExistence type="predicted"/>
<feature type="region of interest" description="Disordered" evidence="1">
    <location>
        <begin position="40"/>
        <end position="69"/>
    </location>
</feature>